<evidence type="ECO:0000313" key="8">
    <source>
        <dbReference type="Proteomes" id="UP001244490"/>
    </source>
</evidence>
<evidence type="ECO:0000259" key="6">
    <source>
        <dbReference type="Pfam" id="PF09864"/>
    </source>
</evidence>
<reference evidence="7" key="1">
    <citation type="submission" date="2023-07" db="EMBL/GenBank/DDBJ databases">
        <authorList>
            <person name="Peng Z."/>
        </authorList>
    </citation>
    <scope>NUCLEOTIDE SEQUENCE</scope>
    <source>
        <strain evidence="7">KP219</strain>
    </source>
</reference>
<evidence type="ECO:0000256" key="4">
    <source>
        <dbReference type="ARBA" id="ARBA00023288"/>
    </source>
</evidence>
<keyword evidence="3" id="KW-0564">Palmitate</keyword>
<keyword evidence="2" id="KW-0472">Membrane</keyword>
<dbReference type="EMBL" id="JAUUIA010000037">
    <property type="protein sequence ID" value="MDP0970637.1"/>
    <property type="molecule type" value="Genomic_DNA"/>
</dbReference>
<feature type="domain" description="C-type lysozyme inhibitor" evidence="6">
    <location>
        <begin position="32"/>
        <end position="98"/>
    </location>
</feature>
<evidence type="ECO:0000256" key="1">
    <source>
        <dbReference type="ARBA" id="ARBA00022729"/>
    </source>
</evidence>
<dbReference type="RefSeq" id="WP_032448305.1">
    <property type="nucleotide sequence ID" value="NZ_CABDVA010000002.1"/>
</dbReference>
<proteinExistence type="predicted"/>
<evidence type="ECO:0000256" key="2">
    <source>
        <dbReference type="ARBA" id="ARBA00023136"/>
    </source>
</evidence>
<sequence>MKYAFVLSSIISIIVPCVAQAAPQEQATHTKYACEDGKTLDIVYVGDYAVIKQMDELIPMRLSVSASGMRYLSISKDYSYELWGKKNDMNLSDNSNGKEQIILSGCKP</sequence>
<organism evidence="7 8">
    <name type="scientific">Klebsiella pneumoniae</name>
    <dbReference type="NCBI Taxonomy" id="573"/>
    <lineage>
        <taxon>Bacteria</taxon>
        <taxon>Pseudomonadati</taxon>
        <taxon>Pseudomonadota</taxon>
        <taxon>Gammaproteobacteria</taxon>
        <taxon>Enterobacterales</taxon>
        <taxon>Enterobacteriaceae</taxon>
        <taxon>Klebsiella/Raoultella group</taxon>
        <taxon>Klebsiella</taxon>
        <taxon>Klebsiella pneumoniae complex</taxon>
    </lineage>
</organism>
<keyword evidence="4" id="KW-0449">Lipoprotein</keyword>
<evidence type="ECO:0000313" key="7">
    <source>
        <dbReference type="EMBL" id="MDP0970637.1"/>
    </source>
</evidence>
<protein>
    <submittedName>
        <fullName evidence="7">MliC family protein</fullName>
    </submittedName>
</protein>
<dbReference type="Pfam" id="PF09864">
    <property type="entry name" value="MliC"/>
    <property type="match status" value="1"/>
</dbReference>
<name>A0AAW8AME5_KLEPN</name>
<dbReference type="InterPro" id="IPR018660">
    <property type="entry name" value="MliC"/>
</dbReference>
<accession>A0AAW8AME5</accession>
<dbReference type="SUPFAM" id="SSF141488">
    <property type="entry name" value="YdhA-like"/>
    <property type="match status" value="1"/>
</dbReference>
<dbReference type="AlphaFoldDB" id="A0AAW8AME5"/>
<feature type="signal peptide" evidence="5">
    <location>
        <begin position="1"/>
        <end position="21"/>
    </location>
</feature>
<evidence type="ECO:0000256" key="5">
    <source>
        <dbReference type="SAM" id="SignalP"/>
    </source>
</evidence>
<evidence type="ECO:0000256" key="3">
    <source>
        <dbReference type="ARBA" id="ARBA00023139"/>
    </source>
</evidence>
<dbReference type="InterPro" id="IPR036328">
    <property type="entry name" value="MliC_sf"/>
</dbReference>
<comment type="caution">
    <text evidence="7">The sequence shown here is derived from an EMBL/GenBank/DDBJ whole genome shotgun (WGS) entry which is preliminary data.</text>
</comment>
<dbReference type="Gene3D" id="2.40.128.200">
    <property type="match status" value="1"/>
</dbReference>
<gene>
    <name evidence="7" type="ORF">Q6294_26895</name>
</gene>
<feature type="chain" id="PRO_5043745638" evidence="5">
    <location>
        <begin position="22"/>
        <end position="108"/>
    </location>
</feature>
<dbReference type="Proteomes" id="UP001244490">
    <property type="component" value="Unassembled WGS sequence"/>
</dbReference>
<keyword evidence="1 5" id="KW-0732">Signal</keyword>